<evidence type="ECO:0000313" key="5">
    <source>
        <dbReference type="Proteomes" id="UP000094622"/>
    </source>
</evidence>
<dbReference type="PANTHER" id="PTHR43794:SF11">
    <property type="entry name" value="AMIDOHYDROLASE-RELATED DOMAIN-CONTAINING PROTEIN"/>
    <property type="match status" value="1"/>
</dbReference>
<feature type="domain" description="Amidohydrolase-related" evidence="3">
    <location>
        <begin position="13"/>
        <end position="246"/>
    </location>
</feature>
<dbReference type="InterPro" id="IPR011059">
    <property type="entry name" value="Metal-dep_hydrolase_composite"/>
</dbReference>
<evidence type="ECO:0000256" key="1">
    <source>
        <dbReference type="ARBA" id="ARBA00006745"/>
    </source>
</evidence>
<dbReference type="PATRIC" id="fig|1439726.3.peg.4766"/>
<dbReference type="EC" id="3.5.4.32" evidence="4"/>
<evidence type="ECO:0000313" key="4">
    <source>
        <dbReference type="EMBL" id="ODN66034.1"/>
    </source>
</evidence>
<proteinExistence type="inferred from homology"/>
<dbReference type="EMBL" id="MCRJ01000241">
    <property type="protein sequence ID" value="ODN66034.1"/>
    <property type="molecule type" value="Genomic_DNA"/>
</dbReference>
<organism evidence="4 5">
    <name type="scientific">Methylobrevis pamukkalensis</name>
    <dbReference type="NCBI Taxonomy" id="1439726"/>
    <lineage>
        <taxon>Bacteria</taxon>
        <taxon>Pseudomonadati</taxon>
        <taxon>Pseudomonadota</taxon>
        <taxon>Alphaproteobacteria</taxon>
        <taxon>Hyphomicrobiales</taxon>
        <taxon>Pleomorphomonadaceae</taxon>
        <taxon>Methylobrevis</taxon>
    </lineage>
</organism>
<keyword evidence="5" id="KW-1185">Reference proteome</keyword>
<dbReference type="Gene3D" id="2.30.40.10">
    <property type="entry name" value="Urease, subunit C, domain 1"/>
    <property type="match status" value="1"/>
</dbReference>
<dbReference type="InterPro" id="IPR032466">
    <property type="entry name" value="Metal_Hydrolase"/>
</dbReference>
<dbReference type="InterPro" id="IPR050287">
    <property type="entry name" value="MTA/SAH_deaminase"/>
</dbReference>
<dbReference type="SUPFAM" id="SSF51556">
    <property type="entry name" value="Metallo-dependent hydrolases"/>
    <property type="match status" value="1"/>
</dbReference>
<name>A0A1E3GPS6_9HYPH</name>
<dbReference type="Proteomes" id="UP000094622">
    <property type="component" value="Unassembled WGS sequence"/>
</dbReference>
<sequence length="322" mass="35478">MAFFEAALSRWQDRDADRVSVQLAPANLHWCSDHALTTIFDTAKRTGAKVHMHLVETERQAAFARKHTGRTAIGHLHHLGCLGPDVTLGHGIWTTPDDLDLLAEHRCQVCHNASSGLRLASGIAPVTEMQARGIPVALGIDQSNIDDDRDMWTEMRLVWSLHRQAGMFNPRPSPAQVLQMATEHGAASTGFSGRIGRLDPGLAADVVLMDWTEIARPFVEPRTPLVDALLLRSRKGAVRTVFVSGEKLVDGGRVTRIDRDAVMAEIADRLSQPATPAEQRAQEMVDRLMPHLEAWFRAHPDQGAFAPYRYNLMAEAARGGEG</sequence>
<dbReference type="OrthoDB" id="9796020at2"/>
<dbReference type="InterPro" id="IPR006680">
    <property type="entry name" value="Amidohydro-rel"/>
</dbReference>
<keyword evidence="2 4" id="KW-0378">Hydrolase</keyword>
<dbReference type="RefSeq" id="WP_069308508.1">
    <property type="nucleotide sequence ID" value="NZ_MCRJ01000241.1"/>
</dbReference>
<reference evidence="4 5" key="1">
    <citation type="submission" date="2016-07" db="EMBL/GenBank/DDBJ databases">
        <title>Draft Genome Sequence of Methylobrevis pamukkalensis PK2.</title>
        <authorList>
            <person name="Vasilenko O.V."/>
            <person name="Doronina N.V."/>
            <person name="Shmareva M.N."/>
            <person name="Tarlachkov S.V."/>
            <person name="Mustakhimov I."/>
            <person name="Trotsenko Y.A."/>
        </authorList>
    </citation>
    <scope>NUCLEOTIDE SEQUENCE [LARGE SCALE GENOMIC DNA]</scope>
    <source>
        <strain evidence="4 5">PK2</strain>
    </source>
</reference>
<comment type="similarity">
    <text evidence="1">Belongs to the metallo-dependent hydrolases superfamily. ATZ/TRZ family.</text>
</comment>
<dbReference type="Pfam" id="PF01979">
    <property type="entry name" value="Amidohydro_1"/>
    <property type="match status" value="1"/>
</dbReference>
<accession>A0A1E3GPS6</accession>
<evidence type="ECO:0000256" key="2">
    <source>
        <dbReference type="ARBA" id="ARBA00022801"/>
    </source>
</evidence>
<gene>
    <name evidence="4" type="ORF">A6302_04471</name>
</gene>
<dbReference type="Gene3D" id="3.20.20.140">
    <property type="entry name" value="Metal-dependent hydrolases"/>
    <property type="match status" value="1"/>
</dbReference>
<dbReference type="AlphaFoldDB" id="A0A1E3GPS6"/>
<dbReference type="GO" id="GO:0102127">
    <property type="term" value="F:8-oxoguanine deaminase activity"/>
    <property type="evidence" value="ECO:0007669"/>
    <property type="project" value="UniProtKB-EC"/>
</dbReference>
<dbReference type="SUPFAM" id="SSF51338">
    <property type="entry name" value="Composite domain of metallo-dependent hydrolases"/>
    <property type="match status" value="1"/>
</dbReference>
<comment type="caution">
    <text evidence="4">The sequence shown here is derived from an EMBL/GenBank/DDBJ whole genome shotgun (WGS) entry which is preliminary data.</text>
</comment>
<dbReference type="PANTHER" id="PTHR43794">
    <property type="entry name" value="AMINOHYDROLASE SSNA-RELATED"/>
    <property type="match status" value="1"/>
</dbReference>
<protein>
    <submittedName>
        <fullName evidence="4">8-oxoguanine deaminase</fullName>
        <ecNumber evidence="4">3.5.4.32</ecNumber>
    </submittedName>
</protein>
<evidence type="ECO:0000259" key="3">
    <source>
        <dbReference type="Pfam" id="PF01979"/>
    </source>
</evidence>